<dbReference type="GO" id="GO:0016301">
    <property type="term" value="F:kinase activity"/>
    <property type="evidence" value="ECO:0007669"/>
    <property type="project" value="UniProtKB-KW"/>
</dbReference>
<keyword evidence="8" id="KW-1185">Reference proteome</keyword>
<gene>
    <name evidence="7" type="ORF">OHJ16_14860</name>
</gene>
<name>A0ABT4IDI2_9ACTO</name>
<keyword evidence="1" id="KW-0808">Transferase</keyword>
<reference evidence="7" key="1">
    <citation type="submission" date="2022-10" db="EMBL/GenBank/DDBJ databases">
        <title>Genome sequence of Actinomyces israelii ATCC 10048.</title>
        <authorList>
            <person name="Watt R.M."/>
            <person name="Tong W.M."/>
        </authorList>
    </citation>
    <scope>NUCLEOTIDE SEQUENCE</scope>
    <source>
        <strain evidence="7">ATCC 10048</strain>
    </source>
</reference>
<dbReference type="Gene3D" id="3.30.1180.20">
    <property type="entry name" value="Dihydroxyacetone kinase, domain 2"/>
    <property type="match status" value="1"/>
</dbReference>
<dbReference type="PROSITE" id="PS51480">
    <property type="entry name" value="DHAL"/>
    <property type="match status" value="1"/>
</dbReference>
<protein>
    <submittedName>
        <fullName evidence="7">Dihydroxyacetone kinase family protein</fullName>
    </submittedName>
</protein>
<dbReference type="EMBL" id="JAPTMY010000047">
    <property type="protein sequence ID" value="MCZ0859317.1"/>
    <property type="molecule type" value="Genomic_DNA"/>
</dbReference>
<evidence type="ECO:0000256" key="4">
    <source>
        <dbReference type="ARBA" id="ARBA00022840"/>
    </source>
</evidence>
<evidence type="ECO:0000256" key="3">
    <source>
        <dbReference type="ARBA" id="ARBA00022777"/>
    </source>
</evidence>
<evidence type="ECO:0000313" key="7">
    <source>
        <dbReference type="EMBL" id="MCZ0859317.1"/>
    </source>
</evidence>
<dbReference type="Gene3D" id="1.25.40.340">
    <property type="match status" value="1"/>
</dbReference>
<proteinExistence type="predicted"/>
<dbReference type="SUPFAM" id="SSF101473">
    <property type="entry name" value="DhaL-like"/>
    <property type="match status" value="1"/>
</dbReference>
<evidence type="ECO:0000313" key="8">
    <source>
        <dbReference type="Proteomes" id="UP001072034"/>
    </source>
</evidence>
<dbReference type="PROSITE" id="PS51481">
    <property type="entry name" value="DHAK"/>
    <property type="match status" value="1"/>
</dbReference>
<dbReference type="InterPro" id="IPR050861">
    <property type="entry name" value="Dihydroxyacetone_Kinase"/>
</dbReference>
<feature type="domain" description="DhaK" evidence="6">
    <location>
        <begin position="7"/>
        <end position="330"/>
    </location>
</feature>
<dbReference type="Pfam" id="PF02733">
    <property type="entry name" value="Dak1"/>
    <property type="match status" value="1"/>
</dbReference>
<dbReference type="SMART" id="SM01120">
    <property type="entry name" value="Dak2"/>
    <property type="match status" value="1"/>
</dbReference>
<accession>A0ABT4IDI2</accession>
<dbReference type="InterPro" id="IPR004007">
    <property type="entry name" value="DhaL_dom"/>
</dbReference>
<dbReference type="Proteomes" id="UP001072034">
    <property type="component" value="Unassembled WGS sequence"/>
</dbReference>
<feature type="domain" description="DhaL" evidence="5">
    <location>
        <begin position="366"/>
        <end position="568"/>
    </location>
</feature>
<evidence type="ECO:0000256" key="2">
    <source>
        <dbReference type="ARBA" id="ARBA00022741"/>
    </source>
</evidence>
<dbReference type="InterPro" id="IPR036117">
    <property type="entry name" value="DhaL_dom_sf"/>
</dbReference>
<dbReference type="PANTHER" id="PTHR28629:SF4">
    <property type="entry name" value="TRIOKINASE_FMN CYCLASE"/>
    <property type="match status" value="1"/>
</dbReference>
<organism evidence="7 8">
    <name type="scientific">Actinomyces israelii</name>
    <dbReference type="NCBI Taxonomy" id="1659"/>
    <lineage>
        <taxon>Bacteria</taxon>
        <taxon>Bacillati</taxon>
        <taxon>Actinomycetota</taxon>
        <taxon>Actinomycetes</taxon>
        <taxon>Actinomycetales</taxon>
        <taxon>Actinomycetaceae</taxon>
        <taxon>Actinomyces</taxon>
    </lineage>
</organism>
<dbReference type="InterPro" id="IPR004006">
    <property type="entry name" value="DhaK_dom"/>
</dbReference>
<keyword evidence="4" id="KW-0067">ATP-binding</keyword>
<dbReference type="NCBIfam" id="NF011049">
    <property type="entry name" value="PRK14479.1"/>
    <property type="match status" value="1"/>
</dbReference>
<dbReference type="Pfam" id="PF02734">
    <property type="entry name" value="Dak2"/>
    <property type="match status" value="1"/>
</dbReference>
<keyword evidence="3 7" id="KW-0418">Kinase</keyword>
<dbReference type="RefSeq" id="WP_268918552.1">
    <property type="nucleotide sequence ID" value="NZ_JAPTMY010000047.1"/>
</dbReference>
<keyword evidence="2" id="KW-0547">Nucleotide-binding</keyword>
<dbReference type="Gene3D" id="3.40.50.10440">
    <property type="entry name" value="Dihydroxyacetone kinase, domain 1"/>
    <property type="match status" value="1"/>
</dbReference>
<comment type="caution">
    <text evidence="7">The sequence shown here is derived from an EMBL/GenBank/DDBJ whole genome shotgun (WGS) entry which is preliminary data.</text>
</comment>
<dbReference type="PANTHER" id="PTHR28629">
    <property type="entry name" value="TRIOKINASE/FMN CYCLASE"/>
    <property type="match status" value="1"/>
</dbReference>
<evidence type="ECO:0000259" key="6">
    <source>
        <dbReference type="PROSITE" id="PS51481"/>
    </source>
</evidence>
<evidence type="ECO:0000259" key="5">
    <source>
        <dbReference type="PROSITE" id="PS51480"/>
    </source>
</evidence>
<evidence type="ECO:0000256" key="1">
    <source>
        <dbReference type="ARBA" id="ARBA00022679"/>
    </source>
</evidence>
<dbReference type="SUPFAM" id="SSF82549">
    <property type="entry name" value="DAK1/DegV-like"/>
    <property type="match status" value="1"/>
</dbReference>
<sequence length="574" mass="58129">MTHLINDPRQFPAESLKGMVAANRTYMQPVHGGVVRTTTSPHGEVSVVVGGGSGHYPAFAGWVGPGMAHGAVCGNIFASPSASQVESVVRAADNGGGCLLLFGNYAGDVLHFGMARDALIASGLDTRIVTVSDDVASNTVEHHDDRRGIAGDLFVVKAACAAAAAGRDLDAVEAAARRANEASRSLGVAFTGCTLPGAAEPLFTVPEGTYALGLGIHGEPGISSHEMTTAHEIAELLVDRLLAEEPVRGGGYTGRVAVLLNGLGATKYEELFVLYASVSRLLEARGLGIVAPVVGEQVTSLDMAGASLSLMFLDEDLEALWLAAADSPAFKTGTLPADPRARTRVVAAETSAGLPAGSPDSARQAAMAATLLDVMAATAEAKEDELGRLDSIAGDGDHGQGMVLGATAAARAAHEALDAGVGMATLFSQAGAAWAEGAGGTSGAAWGKALTAFGQALSDQEAADDDALIRAGVAAARAFETVGTARPGDKTMVDATRPFADELADHAVLGAPLATAWQAAAGTAAAHAARTADLVARKGRARTHGEASLGHPDPGAVSFALLMEAVADRLAARD</sequence>